<evidence type="ECO:0000256" key="1">
    <source>
        <dbReference type="RuleBase" id="RU003767"/>
    </source>
</evidence>
<dbReference type="Gene3D" id="1.10.20.10">
    <property type="entry name" value="Histone, subunit A"/>
    <property type="match status" value="1"/>
</dbReference>
<dbReference type="ExpressionAtlas" id="R7WDY1">
    <property type="expression patterns" value="baseline"/>
</dbReference>
<dbReference type="GO" id="GO:0003677">
    <property type="term" value="F:DNA binding"/>
    <property type="evidence" value="ECO:0007669"/>
    <property type="project" value="UniProtKB-KW"/>
</dbReference>
<keyword evidence="1" id="KW-0539">Nucleus</keyword>
<dbReference type="CDD" id="cd00074">
    <property type="entry name" value="HFD_H2A"/>
    <property type="match status" value="1"/>
</dbReference>
<dbReference type="InterPro" id="IPR009072">
    <property type="entry name" value="Histone-fold"/>
</dbReference>
<evidence type="ECO:0000313" key="4">
    <source>
        <dbReference type="EnsemblPlants" id="EMT18315"/>
    </source>
</evidence>
<keyword evidence="1" id="KW-0544">Nucleosome core</keyword>
<feature type="compositionally biased region" description="Low complexity" evidence="2">
    <location>
        <begin position="173"/>
        <end position="192"/>
    </location>
</feature>
<evidence type="ECO:0000259" key="3">
    <source>
        <dbReference type="Pfam" id="PF16211"/>
    </source>
</evidence>
<organism evidence="4">
    <name type="scientific">Aegilops tauschii</name>
    <name type="common">Tausch's goatgrass</name>
    <name type="synonym">Aegilops squarrosa</name>
    <dbReference type="NCBI Taxonomy" id="37682"/>
    <lineage>
        <taxon>Eukaryota</taxon>
        <taxon>Viridiplantae</taxon>
        <taxon>Streptophyta</taxon>
        <taxon>Embryophyta</taxon>
        <taxon>Tracheophyta</taxon>
        <taxon>Spermatophyta</taxon>
        <taxon>Magnoliopsida</taxon>
        <taxon>Liliopsida</taxon>
        <taxon>Poales</taxon>
        <taxon>Poaceae</taxon>
        <taxon>BOP clade</taxon>
        <taxon>Pooideae</taxon>
        <taxon>Triticodae</taxon>
        <taxon>Triticeae</taxon>
        <taxon>Triticinae</taxon>
        <taxon>Aegilops</taxon>
    </lineage>
</organism>
<dbReference type="GO" id="GO:0000786">
    <property type="term" value="C:nucleosome"/>
    <property type="evidence" value="ECO:0007669"/>
    <property type="project" value="UniProtKB-KW"/>
</dbReference>
<sequence>MEEGEVVRKRMSLSFKAWLRFPVSRVGRYLKQGRYARRVAPQAAVYLTAVLEYRVAGAVAGKSGRSARAFGLGPTLRRLGASQARPVLELSGNAAKANKKKLITPRHLMLAIRNDGELSSLLAGVTIAHGGVVPNINPALLPKRTAARKADMESNWSNNNKAAAPNSLSPKKAAAGETISAAEETTTAAAEE</sequence>
<protein>
    <recommendedName>
        <fullName evidence="1">Histone H2A</fullName>
    </recommendedName>
</protein>
<dbReference type="SMART" id="SM00414">
    <property type="entry name" value="H2A"/>
    <property type="match status" value="1"/>
</dbReference>
<dbReference type="EnsemblPlants" id="EMT18315">
    <property type="protein sequence ID" value="EMT18315"/>
    <property type="gene ID" value="F775_15324"/>
</dbReference>
<dbReference type="InterPro" id="IPR032454">
    <property type="entry name" value="Histone_H2A_C"/>
</dbReference>
<dbReference type="InterPro" id="IPR002119">
    <property type="entry name" value="Histone_H2A"/>
</dbReference>
<dbReference type="GO" id="GO:0005634">
    <property type="term" value="C:nucleus"/>
    <property type="evidence" value="ECO:0007669"/>
    <property type="project" value="UniProtKB-SubCell"/>
</dbReference>
<dbReference type="GO" id="GO:0046982">
    <property type="term" value="F:protein heterodimerization activity"/>
    <property type="evidence" value="ECO:0007669"/>
    <property type="project" value="InterPro"/>
</dbReference>
<evidence type="ECO:0000256" key="2">
    <source>
        <dbReference type="SAM" id="MobiDB-lite"/>
    </source>
</evidence>
<accession>R7WDY1</accession>
<dbReference type="PRINTS" id="PR00620">
    <property type="entry name" value="HISTONEH2A"/>
</dbReference>
<comment type="subcellular location">
    <subcellularLocation>
        <location evidence="1">Nucleus</location>
    </subcellularLocation>
</comment>
<feature type="domain" description="Histone H2A C-terminal" evidence="3">
    <location>
        <begin position="117"/>
        <end position="149"/>
    </location>
</feature>
<keyword evidence="1" id="KW-0238">DNA-binding</keyword>
<proteinExistence type="inferred from homology"/>
<comment type="similarity">
    <text evidence="1">Belongs to the histone H2A family.</text>
</comment>
<dbReference type="GO" id="GO:0030527">
    <property type="term" value="F:structural constituent of chromatin"/>
    <property type="evidence" value="ECO:0007669"/>
    <property type="project" value="InterPro"/>
</dbReference>
<dbReference type="SUPFAM" id="SSF47113">
    <property type="entry name" value="Histone-fold"/>
    <property type="match status" value="2"/>
</dbReference>
<comment type="subunit">
    <text evidence="1">The nucleosome is a histone octamer containing two molecules each of H2A, H2B, H3 and H4 assembled in one H3-H4 heterotetramer and two H2A-H2B heterodimers. The octamer wraps approximately 147 bp of DNA.</text>
</comment>
<dbReference type="AlphaFoldDB" id="R7WDY1"/>
<name>R7WDY1_AEGTA</name>
<keyword evidence="1" id="KW-0158">Chromosome</keyword>
<reference evidence="4" key="1">
    <citation type="submission" date="2015-06" db="UniProtKB">
        <authorList>
            <consortium name="EnsemblPlants"/>
        </authorList>
    </citation>
    <scope>IDENTIFICATION</scope>
</reference>
<feature type="compositionally biased region" description="Polar residues" evidence="2">
    <location>
        <begin position="154"/>
        <end position="169"/>
    </location>
</feature>
<dbReference type="PANTHER" id="PTHR23430">
    <property type="entry name" value="HISTONE H2A"/>
    <property type="match status" value="1"/>
</dbReference>
<dbReference type="Pfam" id="PF16211">
    <property type="entry name" value="Histone_H2A_C"/>
    <property type="match status" value="1"/>
</dbReference>
<feature type="region of interest" description="Disordered" evidence="2">
    <location>
        <begin position="151"/>
        <end position="192"/>
    </location>
</feature>